<accession>A0ABU0E7J4</accession>
<dbReference type="SUPFAM" id="SSF52540">
    <property type="entry name" value="P-loop containing nucleoside triphosphate hydrolases"/>
    <property type="match status" value="1"/>
</dbReference>
<dbReference type="PANTHER" id="PTHR30050">
    <property type="entry name" value="CHROMOSOMAL REPLICATION INITIATOR PROTEIN DNAA"/>
    <property type="match status" value="1"/>
</dbReference>
<dbReference type="InterPro" id="IPR002611">
    <property type="entry name" value="IstB_ATP-bd"/>
</dbReference>
<dbReference type="Proteomes" id="UP001230220">
    <property type="component" value="Unassembled WGS sequence"/>
</dbReference>
<evidence type="ECO:0000313" key="3">
    <source>
        <dbReference type="Proteomes" id="UP001230220"/>
    </source>
</evidence>
<dbReference type="Pfam" id="PF01695">
    <property type="entry name" value="IstB_IS21"/>
    <property type="match status" value="1"/>
</dbReference>
<dbReference type="RefSeq" id="WP_307410777.1">
    <property type="nucleotide sequence ID" value="NZ_JAUSUR010000008.1"/>
</dbReference>
<protein>
    <submittedName>
        <fullName evidence="2">Primosomal protein DnaI</fullName>
    </submittedName>
</protein>
<dbReference type="PANTHER" id="PTHR30050:SF8">
    <property type="entry name" value="PRIMOSOMAL PROTEIN DNAI"/>
    <property type="match status" value="1"/>
</dbReference>
<dbReference type="Gene3D" id="3.40.50.300">
    <property type="entry name" value="P-loop containing nucleotide triphosphate hydrolases"/>
    <property type="match status" value="1"/>
</dbReference>
<sequence length="315" mass="36622">MEKFNYKVDMSDELKKEKENLCRYLLNEPSVQEFLQIFELPEMFVYENTYLLKDYVKRKKKCDVCVGLEYCQQEVKGHLLSLKPAGIDVEKVLVPCRYKTSFENAIAHKTYFTLNDMSEQQMQYRLEDIDLDIENDNYVLIYQALFKDIFSKSQDPKDAKGFFLCGEPGVGKTYLACCYINEVARTGKYCAFVHVPTLIANLKSIMYDNVAFRKTIHSLKNANVLVLDDIGGESASTWTRDDILLPLLNDRMEKNKKTLFTSNCNFEEIEEFYRLKSRAINDAVGAKRLVERMKALADEKVLKGINRRTKNNPNY</sequence>
<comment type="caution">
    <text evidence="2">The sequence shown here is derived from an EMBL/GenBank/DDBJ whole genome shotgun (WGS) entry which is preliminary data.</text>
</comment>
<keyword evidence="3" id="KW-1185">Reference proteome</keyword>
<dbReference type="CDD" id="cd00009">
    <property type="entry name" value="AAA"/>
    <property type="match status" value="1"/>
</dbReference>
<proteinExistence type="predicted"/>
<reference evidence="2 3" key="1">
    <citation type="submission" date="2023-07" db="EMBL/GenBank/DDBJ databases">
        <title>Genomic Encyclopedia of Type Strains, Phase IV (KMG-IV): sequencing the most valuable type-strain genomes for metagenomic binning, comparative biology and taxonomic classification.</title>
        <authorList>
            <person name="Goeker M."/>
        </authorList>
    </citation>
    <scope>NUCLEOTIDE SEQUENCE [LARGE SCALE GENOMIC DNA]</scope>
    <source>
        <strain evidence="2 3">DSM 16784</strain>
    </source>
</reference>
<feature type="domain" description="IstB-like ATP-binding" evidence="1">
    <location>
        <begin position="119"/>
        <end position="283"/>
    </location>
</feature>
<name>A0ABU0E7J4_9FIRM</name>
<organism evidence="2 3">
    <name type="scientific">Breznakia pachnodae</name>
    <dbReference type="NCBI Taxonomy" id="265178"/>
    <lineage>
        <taxon>Bacteria</taxon>
        <taxon>Bacillati</taxon>
        <taxon>Bacillota</taxon>
        <taxon>Erysipelotrichia</taxon>
        <taxon>Erysipelotrichales</taxon>
        <taxon>Erysipelotrichaceae</taxon>
        <taxon>Breznakia</taxon>
    </lineage>
</organism>
<evidence type="ECO:0000313" key="2">
    <source>
        <dbReference type="EMBL" id="MDQ0362775.1"/>
    </source>
</evidence>
<dbReference type="InterPro" id="IPR027417">
    <property type="entry name" value="P-loop_NTPase"/>
</dbReference>
<gene>
    <name evidence="2" type="ORF">J2S15_003536</name>
</gene>
<dbReference type="EMBL" id="JAUSUR010000008">
    <property type="protein sequence ID" value="MDQ0362775.1"/>
    <property type="molecule type" value="Genomic_DNA"/>
</dbReference>
<evidence type="ECO:0000259" key="1">
    <source>
        <dbReference type="Pfam" id="PF01695"/>
    </source>
</evidence>